<feature type="non-terminal residue" evidence="2">
    <location>
        <position position="156"/>
    </location>
</feature>
<evidence type="ECO:0000313" key="3">
    <source>
        <dbReference type="Proteomes" id="UP000886520"/>
    </source>
</evidence>
<protein>
    <submittedName>
        <fullName evidence="2">Uncharacterized protein</fullName>
    </submittedName>
</protein>
<dbReference type="AlphaFoldDB" id="A0A9D4ZGV5"/>
<dbReference type="Proteomes" id="UP000886520">
    <property type="component" value="Chromosome 10"/>
</dbReference>
<reference evidence="2" key="1">
    <citation type="submission" date="2021-01" db="EMBL/GenBank/DDBJ databases">
        <title>Adiantum capillus-veneris genome.</title>
        <authorList>
            <person name="Fang Y."/>
            <person name="Liao Q."/>
        </authorList>
    </citation>
    <scope>NUCLEOTIDE SEQUENCE</scope>
    <source>
        <strain evidence="2">H3</strain>
        <tissue evidence="2">Leaf</tissue>
    </source>
</reference>
<proteinExistence type="predicted"/>
<sequence length="156" mass="16736">MLPSIPLAPSPPLQCSLEAPNHWRPSSCRPLAACRPVRAPTPSSQMAPHPSALEKPPPSSAPRRPSGGLFLHAGRWRLILWLTPWPLPLVIWPPLPASPSTVGRPCSSPSLPSKPPDFSGLACPLAAPTPCLLHLEGTYGEPLHLASLFSAFPEWH</sequence>
<accession>A0A9D4ZGV5</accession>
<keyword evidence="3" id="KW-1185">Reference proteome</keyword>
<gene>
    <name evidence="2" type="ORF">GOP47_0010954</name>
</gene>
<feature type="region of interest" description="Disordered" evidence="1">
    <location>
        <begin position="39"/>
        <end position="66"/>
    </location>
</feature>
<comment type="caution">
    <text evidence="2">The sequence shown here is derived from an EMBL/GenBank/DDBJ whole genome shotgun (WGS) entry which is preliminary data.</text>
</comment>
<evidence type="ECO:0000313" key="2">
    <source>
        <dbReference type="EMBL" id="KAI5074993.1"/>
    </source>
</evidence>
<dbReference type="EMBL" id="JABFUD020000010">
    <property type="protein sequence ID" value="KAI5074993.1"/>
    <property type="molecule type" value="Genomic_DNA"/>
</dbReference>
<evidence type="ECO:0000256" key="1">
    <source>
        <dbReference type="SAM" id="MobiDB-lite"/>
    </source>
</evidence>
<name>A0A9D4ZGV5_ADICA</name>
<organism evidence="2 3">
    <name type="scientific">Adiantum capillus-veneris</name>
    <name type="common">Maidenhair fern</name>
    <dbReference type="NCBI Taxonomy" id="13818"/>
    <lineage>
        <taxon>Eukaryota</taxon>
        <taxon>Viridiplantae</taxon>
        <taxon>Streptophyta</taxon>
        <taxon>Embryophyta</taxon>
        <taxon>Tracheophyta</taxon>
        <taxon>Polypodiopsida</taxon>
        <taxon>Polypodiidae</taxon>
        <taxon>Polypodiales</taxon>
        <taxon>Pteridineae</taxon>
        <taxon>Pteridaceae</taxon>
        <taxon>Vittarioideae</taxon>
        <taxon>Adiantum</taxon>
    </lineage>
</organism>